<evidence type="ECO:0008006" key="3">
    <source>
        <dbReference type="Google" id="ProtNLM"/>
    </source>
</evidence>
<dbReference type="OrthoDB" id="5550281at2759"/>
<evidence type="ECO:0000313" key="1">
    <source>
        <dbReference type="EMBL" id="TDL14436.1"/>
    </source>
</evidence>
<dbReference type="VEuPathDB" id="FungiDB:BD410DRAFT_203772"/>
<sequence>MCVCAPRHGGGLWRPYSETTEPQFELRKPTKMPRPAPSTWQLFATEWLKRMQVEAEMRGDLNAKRFNVAQAAKDAGREYVMLTPEQKEVSSGVSPHSFKVLAFLSMEVIIGLSFPRRRTVACTIHSIVLRFPRTLHVLIRLLCTAVHTSISDGQRSS</sequence>
<evidence type="ECO:0000313" key="2">
    <source>
        <dbReference type="Proteomes" id="UP000294933"/>
    </source>
</evidence>
<organism evidence="1 2">
    <name type="scientific">Rickenella mellea</name>
    <dbReference type="NCBI Taxonomy" id="50990"/>
    <lineage>
        <taxon>Eukaryota</taxon>
        <taxon>Fungi</taxon>
        <taxon>Dikarya</taxon>
        <taxon>Basidiomycota</taxon>
        <taxon>Agaricomycotina</taxon>
        <taxon>Agaricomycetes</taxon>
        <taxon>Hymenochaetales</taxon>
        <taxon>Rickenellaceae</taxon>
        <taxon>Rickenella</taxon>
    </lineage>
</organism>
<dbReference type="AlphaFoldDB" id="A0A4Y7PH24"/>
<gene>
    <name evidence="1" type="ORF">BD410DRAFT_203772</name>
</gene>
<accession>A0A4Y7PH24</accession>
<proteinExistence type="predicted"/>
<keyword evidence="2" id="KW-1185">Reference proteome</keyword>
<dbReference type="Proteomes" id="UP000294933">
    <property type="component" value="Unassembled WGS sequence"/>
</dbReference>
<reference evidence="1 2" key="1">
    <citation type="submission" date="2018-06" db="EMBL/GenBank/DDBJ databases">
        <title>A transcriptomic atlas of mushroom development highlights an independent origin of complex multicellularity.</title>
        <authorList>
            <consortium name="DOE Joint Genome Institute"/>
            <person name="Krizsan K."/>
            <person name="Almasi E."/>
            <person name="Merenyi Z."/>
            <person name="Sahu N."/>
            <person name="Viragh M."/>
            <person name="Koszo T."/>
            <person name="Mondo S."/>
            <person name="Kiss B."/>
            <person name="Balint B."/>
            <person name="Kues U."/>
            <person name="Barry K."/>
            <person name="Hegedus J.C."/>
            <person name="Henrissat B."/>
            <person name="Johnson J."/>
            <person name="Lipzen A."/>
            <person name="Ohm R."/>
            <person name="Nagy I."/>
            <person name="Pangilinan J."/>
            <person name="Yan J."/>
            <person name="Xiong Y."/>
            <person name="Grigoriev I.V."/>
            <person name="Hibbett D.S."/>
            <person name="Nagy L.G."/>
        </authorList>
    </citation>
    <scope>NUCLEOTIDE SEQUENCE [LARGE SCALE GENOMIC DNA]</scope>
    <source>
        <strain evidence="1 2">SZMC22713</strain>
    </source>
</reference>
<dbReference type="EMBL" id="ML170339">
    <property type="protein sequence ID" value="TDL14436.1"/>
    <property type="molecule type" value="Genomic_DNA"/>
</dbReference>
<name>A0A4Y7PH24_9AGAM</name>
<protein>
    <recommendedName>
        <fullName evidence="3">HMG box domain-containing protein</fullName>
    </recommendedName>
</protein>